<feature type="domain" description="BTB" evidence="2">
    <location>
        <begin position="169"/>
        <end position="233"/>
    </location>
</feature>
<dbReference type="CDD" id="cd18186">
    <property type="entry name" value="BTB_POZ_ZBTB_KLHL-like"/>
    <property type="match status" value="1"/>
</dbReference>
<protein>
    <recommendedName>
        <fullName evidence="2">BTB domain-containing protein</fullName>
    </recommendedName>
</protein>
<dbReference type="SUPFAM" id="SSF54695">
    <property type="entry name" value="POZ domain"/>
    <property type="match status" value="1"/>
</dbReference>
<feature type="compositionally biased region" description="Low complexity" evidence="1">
    <location>
        <begin position="81"/>
        <end position="95"/>
    </location>
</feature>
<evidence type="ECO:0000259" key="2">
    <source>
        <dbReference type="PROSITE" id="PS50097"/>
    </source>
</evidence>
<keyword evidence="4" id="KW-1185">Reference proteome</keyword>
<dbReference type="Proteomes" id="UP001295794">
    <property type="component" value="Unassembled WGS sequence"/>
</dbReference>
<dbReference type="Pfam" id="PF00651">
    <property type="entry name" value="BTB"/>
    <property type="match status" value="1"/>
</dbReference>
<sequence length="393" mass="43907">MTPPNTRSNTLSRRSSDSHYSAAKEGSHSGPSSPMSLPASLPSQRGSSMARASWSLHRDDIPPRSRPRPRTRARTPEGSTAASPSWSPAPASLLLGERMPSPPPPRHLWSPSQDSTSVVMSSSPTDFLDFEADTAAAAKGAEEAQVEADYVETLAKCAVNARYWFVHDQMTYFKVENEKFCVHRHFLERDSVYFQELFAGPLGDYGRTENEAIPLEDVTGAEFECLLDFFYNGMYVHTAFSLAQWVSLLSVSSRLQFELLRNHSIQQIEAHHTPLDPIDRLVLATKYDVPEWLAPAFTALCQRAQPLEEWEAEKIGLRNTVRVAKAREVFRDRVLGVLGSGVPSPAPSPVYSYWRPSGRVPSPVASPTIRVDADRRSDARASRIFDELFFREQ</sequence>
<feature type="region of interest" description="Disordered" evidence="1">
    <location>
        <begin position="1"/>
        <end position="116"/>
    </location>
</feature>
<accession>A0AAD2Q287</accession>
<evidence type="ECO:0000313" key="3">
    <source>
        <dbReference type="EMBL" id="CAK5267998.1"/>
    </source>
</evidence>
<reference evidence="3" key="1">
    <citation type="submission" date="2023-11" db="EMBL/GenBank/DDBJ databases">
        <authorList>
            <person name="De Vega J J."/>
            <person name="De Vega J J."/>
        </authorList>
    </citation>
    <scope>NUCLEOTIDE SEQUENCE</scope>
</reference>
<dbReference type="PROSITE" id="PS50097">
    <property type="entry name" value="BTB"/>
    <property type="match status" value="1"/>
</dbReference>
<dbReference type="InterPro" id="IPR011333">
    <property type="entry name" value="SKP1/BTB/POZ_sf"/>
</dbReference>
<evidence type="ECO:0000313" key="4">
    <source>
        <dbReference type="Proteomes" id="UP001295794"/>
    </source>
</evidence>
<feature type="compositionally biased region" description="Low complexity" evidence="1">
    <location>
        <begin position="1"/>
        <end position="13"/>
    </location>
</feature>
<organism evidence="3 4">
    <name type="scientific">Mycena citricolor</name>
    <dbReference type="NCBI Taxonomy" id="2018698"/>
    <lineage>
        <taxon>Eukaryota</taxon>
        <taxon>Fungi</taxon>
        <taxon>Dikarya</taxon>
        <taxon>Basidiomycota</taxon>
        <taxon>Agaricomycotina</taxon>
        <taxon>Agaricomycetes</taxon>
        <taxon>Agaricomycetidae</taxon>
        <taxon>Agaricales</taxon>
        <taxon>Marasmiineae</taxon>
        <taxon>Mycenaceae</taxon>
        <taxon>Mycena</taxon>
    </lineage>
</organism>
<comment type="caution">
    <text evidence="3">The sequence shown here is derived from an EMBL/GenBank/DDBJ whole genome shotgun (WGS) entry which is preliminary data.</text>
</comment>
<evidence type="ECO:0000256" key="1">
    <source>
        <dbReference type="SAM" id="MobiDB-lite"/>
    </source>
</evidence>
<feature type="compositionally biased region" description="Low complexity" evidence="1">
    <location>
        <begin position="107"/>
        <end position="116"/>
    </location>
</feature>
<dbReference type="AlphaFoldDB" id="A0AAD2Q287"/>
<name>A0AAD2Q287_9AGAR</name>
<proteinExistence type="predicted"/>
<dbReference type="Gene3D" id="3.30.710.10">
    <property type="entry name" value="Potassium Channel Kv1.1, Chain A"/>
    <property type="match status" value="1"/>
</dbReference>
<gene>
    <name evidence="3" type="ORF">MYCIT1_LOCUS10973</name>
</gene>
<feature type="compositionally biased region" description="Low complexity" evidence="1">
    <location>
        <begin position="29"/>
        <end position="43"/>
    </location>
</feature>
<dbReference type="InterPro" id="IPR000210">
    <property type="entry name" value="BTB/POZ_dom"/>
</dbReference>
<dbReference type="SMART" id="SM00225">
    <property type="entry name" value="BTB"/>
    <property type="match status" value="1"/>
</dbReference>
<dbReference type="EMBL" id="CAVNYO010000136">
    <property type="protein sequence ID" value="CAK5267998.1"/>
    <property type="molecule type" value="Genomic_DNA"/>
</dbReference>